<evidence type="ECO:0000256" key="1">
    <source>
        <dbReference type="ARBA" id="ARBA00022741"/>
    </source>
</evidence>
<name>A0A7E4VNA4_PANRE</name>
<feature type="domain" description="Protein kinase" evidence="3">
    <location>
        <begin position="1"/>
        <end position="321"/>
    </location>
</feature>
<organism evidence="4 5">
    <name type="scientific">Panagrellus redivivus</name>
    <name type="common">Microworm</name>
    <dbReference type="NCBI Taxonomy" id="6233"/>
    <lineage>
        <taxon>Eukaryota</taxon>
        <taxon>Metazoa</taxon>
        <taxon>Ecdysozoa</taxon>
        <taxon>Nematoda</taxon>
        <taxon>Chromadorea</taxon>
        <taxon>Rhabditida</taxon>
        <taxon>Tylenchina</taxon>
        <taxon>Panagrolaimomorpha</taxon>
        <taxon>Panagrolaimoidea</taxon>
        <taxon>Panagrolaimidae</taxon>
        <taxon>Panagrellus</taxon>
    </lineage>
</organism>
<dbReference type="PROSITE" id="PS50011">
    <property type="entry name" value="PROTEIN_KINASE_DOM"/>
    <property type="match status" value="1"/>
</dbReference>
<protein>
    <submittedName>
        <fullName evidence="5">Protein kinase domain-containing protein</fullName>
    </submittedName>
</protein>
<dbReference type="WBParaSite" id="Pan_g23227.t1">
    <property type="protein sequence ID" value="Pan_g23227.t1"/>
    <property type="gene ID" value="Pan_g23227"/>
</dbReference>
<dbReference type="InterPro" id="IPR050117">
    <property type="entry name" value="MAPK"/>
</dbReference>
<dbReference type="Gene3D" id="1.10.510.10">
    <property type="entry name" value="Transferase(Phosphotransferase) domain 1"/>
    <property type="match status" value="1"/>
</dbReference>
<accession>A0A7E4VNA4</accession>
<proteinExistence type="predicted"/>
<dbReference type="PANTHER" id="PTHR24055">
    <property type="entry name" value="MITOGEN-ACTIVATED PROTEIN KINASE"/>
    <property type="match status" value="1"/>
</dbReference>
<dbReference type="Pfam" id="PF00069">
    <property type="entry name" value="Pkinase"/>
    <property type="match status" value="1"/>
</dbReference>
<dbReference type="Gene3D" id="3.30.200.20">
    <property type="entry name" value="Phosphorylase Kinase, domain 1"/>
    <property type="match status" value="1"/>
</dbReference>
<evidence type="ECO:0000256" key="2">
    <source>
        <dbReference type="ARBA" id="ARBA00022840"/>
    </source>
</evidence>
<dbReference type="SUPFAM" id="SSF56112">
    <property type="entry name" value="Protein kinase-like (PK-like)"/>
    <property type="match status" value="1"/>
</dbReference>
<dbReference type="GO" id="GO:0005524">
    <property type="term" value="F:ATP binding"/>
    <property type="evidence" value="ECO:0007669"/>
    <property type="project" value="UniProtKB-KW"/>
</dbReference>
<keyword evidence="2" id="KW-0067">ATP-binding</keyword>
<dbReference type="GO" id="GO:0004672">
    <property type="term" value="F:protein kinase activity"/>
    <property type="evidence" value="ECO:0007669"/>
    <property type="project" value="InterPro"/>
</dbReference>
<keyword evidence="4" id="KW-1185">Reference proteome</keyword>
<dbReference type="Proteomes" id="UP000492821">
    <property type="component" value="Unassembled WGS sequence"/>
</dbReference>
<sequence length="395" mass="46054">MSGEVSPRSPRAVNDPEKFHFPSRYHQIEEIQQISPRSRKFIGNDSKTDMRICIQQRSMLDTKDFANFVRELELCVKLHHKNISLILNLFLIPTYVDNFYIVYEHYEHDLSYIVTYRGWIDYKGGFTGAQRFSFIAYQLFCALRYLHRANIVHRDIRAQSVLLNSRCRVKIAYLSKARHTSEESFLNDDPGNDYYLAPEIWQKCEEIKKKWQQSKHRLEEFKPRLLPDTSWDIWAIGIVLHEVAQGKFMFTREQLDNARDKTELIKDFTQVVPSQIELQTGLGTESGKLKRENGVELLRGLLQPDTSRRLTAETALELPYVKWKPLDGDKTTPPAHCITVGVDKVKISTAEWRSNLSKMISDYNKIHDVDTWVPKIPEDVSLSADRQLKRPLANP</sequence>
<evidence type="ECO:0000313" key="4">
    <source>
        <dbReference type="Proteomes" id="UP000492821"/>
    </source>
</evidence>
<evidence type="ECO:0000313" key="5">
    <source>
        <dbReference type="WBParaSite" id="Pan_g23227.t1"/>
    </source>
</evidence>
<reference evidence="4" key="1">
    <citation type="journal article" date="2013" name="Genetics">
        <title>The draft genome and transcriptome of Panagrellus redivivus are shaped by the harsh demands of a free-living lifestyle.</title>
        <authorList>
            <person name="Srinivasan J."/>
            <person name="Dillman A.R."/>
            <person name="Macchietto M.G."/>
            <person name="Heikkinen L."/>
            <person name="Lakso M."/>
            <person name="Fracchia K.M."/>
            <person name="Antoshechkin I."/>
            <person name="Mortazavi A."/>
            <person name="Wong G."/>
            <person name="Sternberg P.W."/>
        </authorList>
    </citation>
    <scope>NUCLEOTIDE SEQUENCE [LARGE SCALE GENOMIC DNA]</scope>
    <source>
        <strain evidence="4">MT8872</strain>
    </source>
</reference>
<dbReference type="InterPro" id="IPR011009">
    <property type="entry name" value="Kinase-like_dom_sf"/>
</dbReference>
<dbReference type="InterPro" id="IPR000719">
    <property type="entry name" value="Prot_kinase_dom"/>
</dbReference>
<reference evidence="5" key="2">
    <citation type="submission" date="2020-10" db="UniProtKB">
        <authorList>
            <consortium name="WormBaseParasite"/>
        </authorList>
    </citation>
    <scope>IDENTIFICATION</scope>
</reference>
<evidence type="ECO:0000259" key="3">
    <source>
        <dbReference type="PROSITE" id="PS50011"/>
    </source>
</evidence>
<keyword evidence="1" id="KW-0547">Nucleotide-binding</keyword>
<dbReference type="AlphaFoldDB" id="A0A7E4VNA4"/>